<dbReference type="InterPro" id="IPR050556">
    <property type="entry name" value="Type_II_TA_system_RNase"/>
</dbReference>
<dbReference type="PANTHER" id="PTHR33653">
    <property type="entry name" value="RIBONUCLEASE VAPC2"/>
    <property type="match status" value="1"/>
</dbReference>
<keyword evidence="2 8" id="KW-1277">Toxin-antitoxin system</keyword>
<comment type="similarity">
    <text evidence="7 8">Belongs to the PINc/VapC protein family.</text>
</comment>
<dbReference type="HAMAP" id="MF_00265">
    <property type="entry name" value="VapC_Nob1"/>
    <property type="match status" value="1"/>
</dbReference>
<gene>
    <name evidence="8" type="primary">vapC</name>
    <name evidence="10" type="ORF">FPZ24_10550</name>
</gene>
<comment type="function">
    <text evidence="8">Toxic component of a toxin-antitoxin (TA) system. An RNase.</text>
</comment>
<evidence type="ECO:0000313" key="11">
    <source>
        <dbReference type="Proteomes" id="UP000315673"/>
    </source>
</evidence>
<dbReference type="PANTHER" id="PTHR33653:SF1">
    <property type="entry name" value="RIBONUCLEASE VAPC2"/>
    <property type="match status" value="1"/>
</dbReference>
<evidence type="ECO:0000256" key="8">
    <source>
        <dbReference type="HAMAP-Rule" id="MF_00265"/>
    </source>
</evidence>
<evidence type="ECO:0000313" key="10">
    <source>
        <dbReference type="EMBL" id="QDZ09146.1"/>
    </source>
</evidence>
<evidence type="ECO:0000256" key="4">
    <source>
        <dbReference type="ARBA" id="ARBA00022723"/>
    </source>
</evidence>
<evidence type="ECO:0000256" key="2">
    <source>
        <dbReference type="ARBA" id="ARBA00022649"/>
    </source>
</evidence>
<dbReference type="AlphaFoldDB" id="A0A5B8LM34"/>
<name>A0A5B8LM34_9SPHN</name>
<dbReference type="InterPro" id="IPR029060">
    <property type="entry name" value="PIN-like_dom_sf"/>
</dbReference>
<dbReference type="Pfam" id="PF01850">
    <property type="entry name" value="PIN"/>
    <property type="match status" value="1"/>
</dbReference>
<evidence type="ECO:0000259" key="9">
    <source>
        <dbReference type="Pfam" id="PF01850"/>
    </source>
</evidence>
<feature type="binding site" evidence="8">
    <location>
        <position position="5"/>
    </location>
    <ligand>
        <name>Mg(2+)</name>
        <dbReference type="ChEBI" id="CHEBI:18420"/>
    </ligand>
</feature>
<keyword evidence="6 8" id="KW-0460">Magnesium</keyword>
<dbReference type="GO" id="GO:0090729">
    <property type="term" value="F:toxin activity"/>
    <property type="evidence" value="ECO:0007669"/>
    <property type="project" value="UniProtKB-KW"/>
</dbReference>
<evidence type="ECO:0000256" key="3">
    <source>
        <dbReference type="ARBA" id="ARBA00022722"/>
    </source>
</evidence>
<dbReference type="SUPFAM" id="SSF88723">
    <property type="entry name" value="PIN domain-like"/>
    <property type="match status" value="1"/>
</dbReference>
<dbReference type="KEGG" id="spai:FPZ24_10550"/>
<dbReference type="EMBL" id="CP042306">
    <property type="protein sequence ID" value="QDZ09146.1"/>
    <property type="molecule type" value="Genomic_DNA"/>
</dbReference>
<keyword evidence="4 8" id="KW-0479">Metal-binding</keyword>
<evidence type="ECO:0000256" key="5">
    <source>
        <dbReference type="ARBA" id="ARBA00022801"/>
    </source>
</evidence>
<keyword evidence="3 8" id="KW-0540">Nuclease</keyword>
<accession>A0A5B8LM34</accession>
<dbReference type="InterPro" id="IPR022907">
    <property type="entry name" value="VapC_family"/>
</dbReference>
<comment type="cofactor">
    <cofactor evidence="1 8">
        <name>Mg(2+)</name>
        <dbReference type="ChEBI" id="CHEBI:18420"/>
    </cofactor>
</comment>
<evidence type="ECO:0000256" key="7">
    <source>
        <dbReference type="ARBA" id="ARBA00038093"/>
    </source>
</evidence>
<protein>
    <recommendedName>
        <fullName evidence="8">Ribonuclease VapC</fullName>
        <shortName evidence="8">RNase VapC</shortName>
        <ecNumber evidence="8">3.1.-.-</ecNumber>
    </recommendedName>
    <alternativeName>
        <fullName evidence="8">Toxin VapC</fullName>
    </alternativeName>
</protein>
<keyword evidence="11" id="KW-1185">Reference proteome</keyword>
<dbReference type="OrthoDB" id="7188375at2"/>
<organism evidence="10 11">
    <name type="scientific">Sphingomonas panacisoli</name>
    <dbReference type="NCBI Taxonomy" id="1813879"/>
    <lineage>
        <taxon>Bacteria</taxon>
        <taxon>Pseudomonadati</taxon>
        <taxon>Pseudomonadota</taxon>
        <taxon>Alphaproteobacteria</taxon>
        <taxon>Sphingomonadales</taxon>
        <taxon>Sphingomonadaceae</taxon>
        <taxon>Sphingomonas</taxon>
    </lineage>
</organism>
<dbReference type="InterPro" id="IPR002716">
    <property type="entry name" value="PIN_dom"/>
</dbReference>
<proteinExistence type="inferred from homology"/>
<feature type="binding site" evidence="8">
    <location>
        <position position="97"/>
    </location>
    <ligand>
        <name>Mg(2+)</name>
        <dbReference type="ChEBI" id="CHEBI:18420"/>
    </ligand>
</feature>
<dbReference type="EC" id="3.1.-.-" evidence="8"/>
<keyword evidence="8" id="KW-0800">Toxin</keyword>
<keyword evidence="5 8" id="KW-0378">Hydrolase</keyword>
<evidence type="ECO:0000256" key="1">
    <source>
        <dbReference type="ARBA" id="ARBA00001946"/>
    </source>
</evidence>
<evidence type="ECO:0000256" key="6">
    <source>
        <dbReference type="ARBA" id="ARBA00022842"/>
    </source>
</evidence>
<dbReference type="GO" id="GO:0004540">
    <property type="term" value="F:RNA nuclease activity"/>
    <property type="evidence" value="ECO:0007669"/>
    <property type="project" value="InterPro"/>
</dbReference>
<feature type="domain" description="PIN" evidence="9">
    <location>
        <begin position="3"/>
        <end position="113"/>
    </location>
</feature>
<reference evidence="10 11" key="1">
    <citation type="submission" date="2019-07" db="EMBL/GenBank/DDBJ databases">
        <title>Full genome sequence of Sphingomonas sp. 4R-6-7(HKS19).</title>
        <authorList>
            <person name="Im W.-T."/>
        </authorList>
    </citation>
    <scope>NUCLEOTIDE SEQUENCE [LARGE SCALE GENOMIC DNA]</scope>
    <source>
        <strain evidence="10 11">HKS19</strain>
    </source>
</reference>
<sequence length="159" mass="17673">MHLLDTSIVLALRNARAGVAEPGLTAWASALPRESLFISAITLHELEEQARTTRQDRAQWRTWIDDHVTRAFDGRVLPVDAAVVRRAGQLERGGARDGLLAATALEHRLTLATLRPRAFKASRVKTFDPTGFVPSTQIEDWRQAAQAAPAWIKNLFVRS</sequence>
<dbReference type="Gene3D" id="3.40.50.1010">
    <property type="entry name" value="5'-nuclease"/>
    <property type="match status" value="1"/>
</dbReference>
<dbReference type="Proteomes" id="UP000315673">
    <property type="component" value="Chromosome"/>
</dbReference>
<dbReference type="GO" id="GO:0016787">
    <property type="term" value="F:hydrolase activity"/>
    <property type="evidence" value="ECO:0007669"/>
    <property type="project" value="UniProtKB-KW"/>
</dbReference>
<dbReference type="GO" id="GO:0000287">
    <property type="term" value="F:magnesium ion binding"/>
    <property type="evidence" value="ECO:0007669"/>
    <property type="project" value="UniProtKB-UniRule"/>
</dbReference>